<evidence type="ECO:0000256" key="1">
    <source>
        <dbReference type="SAM" id="Phobius"/>
    </source>
</evidence>
<dbReference type="InterPro" id="IPR021320">
    <property type="entry name" value="DUF2905"/>
</dbReference>
<dbReference type="PANTHER" id="PTHR36443:SF1">
    <property type="entry name" value="BSR5223 PROTEIN"/>
    <property type="match status" value="1"/>
</dbReference>
<gene>
    <name evidence="2" type="ORF">FVE67_05170</name>
</gene>
<feature type="transmembrane region" description="Helical" evidence="1">
    <location>
        <begin position="48"/>
        <end position="71"/>
    </location>
</feature>
<feature type="transmembrane region" description="Helical" evidence="1">
    <location>
        <begin position="7"/>
        <end position="28"/>
    </location>
</feature>
<dbReference type="EMBL" id="CP042909">
    <property type="protein sequence ID" value="QJA06228.1"/>
    <property type="molecule type" value="Genomic_DNA"/>
</dbReference>
<evidence type="ECO:0000313" key="3">
    <source>
        <dbReference type="Proteomes" id="UP000501253"/>
    </source>
</evidence>
<name>A0A6H1WSS4_9BACT</name>
<keyword evidence="1" id="KW-0472">Membrane</keyword>
<dbReference type="KEGG" id="tmai:FVE67_05170"/>
<sequence>MNPLAELGKSLILFGVLLIVVGMVTLLLPKLSQLPRLPGDILIRRGNFTFYFPLATCLLLSLLLTLIFNLLRR</sequence>
<dbReference type="Pfam" id="PF11146">
    <property type="entry name" value="DUF2905"/>
    <property type="match status" value="1"/>
</dbReference>
<dbReference type="AlphaFoldDB" id="A0A6H1WSS4"/>
<accession>A0A6H1WSS4</accession>
<proteinExistence type="predicted"/>
<protein>
    <submittedName>
        <fullName evidence="2">DUF2905 domain-containing protein</fullName>
    </submittedName>
</protein>
<keyword evidence="1" id="KW-0812">Transmembrane</keyword>
<evidence type="ECO:0000313" key="2">
    <source>
        <dbReference type="EMBL" id="QJA06228.1"/>
    </source>
</evidence>
<keyword evidence="3" id="KW-1185">Reference proteome</keyword>
<dbReference type="RefSeq" id="WP_168719576.1">
    <property type="nucleotide sequence ID" value="NZ_CP042909.1"/>
</dbReference>
<dbReference type="PANTHER" id="PTHR36443">
    <property type="entry name" value="BSR5223 PROTEIN"/>
    <property type="match status" value="1"/>
</dbReference>
<reference evidence="2 3" key="1">
    <citation type="submission" date="2019-08" db="EMBL/GenBank/DDBJ databases">
        <title>Complete genome sequence of Thermosulfurimonas marina SU872T, an anaerobic thermophilic chemolithoautotrophic bacterium isolated from a shallow marine hydrothermal vent.</title>
        <authorList>
            <person name="Allioux M."/>
            <person name="Jebbar M."/>
            <person name="Slobodkina G."/>
            <person name="Slobodkin A."/>
            <person name="Moalic Y."/>
            <person name="Frolova A."/>
            <person name="Shao Z."/>
            <person name="Alain K."/>
        </authorList>
    </citation>
    <scope>NUCLEOTIDE SEQUENCE [LARGE SCALE GENOMIC DNA]</scope>
    <source>
        <strain evidence="2 3">SU872</strain>
    </source>
</reference>
<organism evidence="2 3">
    <name type="scientific">Thermosulfurimonas marina</name>
    <dbReference type="NCBI Taxonomy" id="2047767"/>
    <lineage>
        <taxon>Bacteria</taxon>
        <taxon>Pseudomonadati</taxon>
        <taxon>Thermodesulfobacteriota</taxon>
        <taxon>Thermodesulfobacteria</taxon>
        <taxon>Thermodesulfobacteriales</taxon>
        <taxon>Thermodesulfobacteriaceae</taxon>
        <taxon>Thermosulfurimonas</taxon>
    </lineage>
</organism>
<dbReference type="Proteomes" id="UP000501253">
    <property type="component" value="Chromosome"/>
</dbReference>
<keyword evidence="1" id="KW-1133">Transmembrane helix</keyword>